<dbReference type="PANTHER" id="PTHR22916:SF3">
    <property type="entry name" value="UDP-GLCNAC:BETAGAL BETA-1,3-N-ACETYLGLUCOSAMINYLTRANSFERASE-LIKE PROTEIN 1"/>
    <property type="match status" value="1"/>
</dbReference>
<dbReference type="SUPFAM" id="SSF53448">
    <property type="entry name" value="Nucleotide-diphospho-sugar transferases"/>
    <property type="match status" value="1"/>
</dbReference>
<accession>A0A3E2TLZ9</accession>
<sequence length="352" mass="41418">MKDVLVTVVMPVYNSEVYLKESLDSLINQKYKNIEIICVDDGSTDDSLRILEDYQNRDKRIKVLKQKNQFAGVARNNGMKHANGKYIMFLDSDDIFERNMIYNLVRKAEKHNTDIIFFGFYHFTNNINKRSMMGIPYKNKKIISPLEKKDIIFQIAQGIPWNKFYNKNFILNSGVKFQDLSSNNDIFFSKMTALVADKILFDNKRYTNYRIGNKKSTQGSYKLSSGNYTKSIVSMYEEMIKRDIYEIYEESFQKYVLDSFLEIFLKCDDFQSHNIVINKISKALVYMNIDNSNKVLDSHSARNIFNKILENDLEGTISEHIMYLKSNFISKKSIEYRLGKEALKRFKIKVYE</sequence>
<keyword evidence="2" id="KW-0808">Transferase</keyword>
<dbReference type="AlphaFoldDB" id="A0A3E2TLZ9"/>
<dbReference type="EMBL" id="QVEU01000001">
    <property type="protein sequence ID" value="RGB77940.1"/>
    <property type="molecule type" value="Genomic_DNA"/>
</dbReference>
<dbReference type="InterPro" id="IPR001173">
    <property type="entry name" value="Glyco_trans_2-like"/>
</dbReference>
<keyword evidence="3" id="KW-1185">Reference proteome</keyword>
<dbReference type="PANTHER" id="PTHR22916">
    <property type="entry name" value="GLYCOSYLTRANSFERASE"/>
    <property type="match status" value="1"/>
</dbReference>
<organism evidence="2 3">
    <name type="scientific">Anaerococcus nagyae</name>
    <dbReference type="NCBI Taxonomy" id="1755241"/>
    <lineage>
        <taxon>Bacteria</taxon>
        <taxon>Bacillati</taxon>
        <taxon>Bacillota</taxon>
        <taxon>Tissierellia</taxon>
        <taxon>Tissierellales</taxon>
        <taxon>Peptoniphilaceae</taxon>
        <taxon>Anaerococcus</taxon>
    </lineage>
</organism>
<comment type="caution">
    <text evidence="2">The sequence shown here is derived from an EMBL/GenBank/DDBJ whole genome shotgun (WGS) entry which is preliminary data.</text>
</comment>
<feature type="domain" description="Glycosyltransferase 2-like" evidence="1">
    <location>
        <begin position="7"/>
        <end position="153"/>
    </location>
</feature>
<dbReference type="GO" id="GO:0016758">
    <property type="term" value="F:hexosyltransferase activity"/>
    <property type="evidence" value="ECO:0007669"/>
    <property type="project" value="UniProtKB-ARBA"/>
</dbReference>
<evidence type="ECO:0000313" key="3">
    <source>
        <dbReference type="Proteomes" id="UP000261011"/>
    </source>
</evidence>
<reference evidence="2 3" key="1">
    <citation type="submission" date="2018-08" db="EMBL/GenBank/DDBJ databases">
        <title>A genome reference for cultivated species of the human gut microbiota.</title>
        <authorList>
            <person name="Zou Y."/>
            <person name="Xue W."/>
            <person name="Luo G."/>
        </authorList>
    </citation>
    <scope>NUCLEOTIDE SEQUENCE [LARGE SCALE GENOMIC DNA]</scope>
    <source>
        <strain evidence="2 3">OF01-3</strain>
    </source>
</reference>
<dbReference type="CDD" id="cd00761">
    <property type="entry name" value="Glyco_tranf_GTA_type"/>
    <property type="match status" value="1"/>
</dbReference>
<dbReference type="Pfam" id="PF00535">
    <property type="entry name" value="Glycos_transf_2"/>
    <property type="match status" value="1"/>
</dbReference>
<dbReference type="Proteomes" id="UP000261011">
    <property type="component" value="Unassembled WGS sequence"/>
</dbReference>
<dbReference type="RefSeq" id="WP_117519998.1">
    <property type="nucleotide sequence ID" value="NZ_QVEU01000001.1"/>
</dbReference>
<proteinExistence type="predicted"/>
<gene>
    <name evidence="2" type="ORF">DXA39_00355</name>
</gene>
<dbReference type="Gene3D" id="3.90.550.10">
    <property type="entry name" value="Spore Coat Polysaccharide Biosynthesis Protein SpsA, Chain A"/>
    <property type="match status" value="1"/>
</dbReference>
<protein>
    <submittedName>
        <fullName evidence="2">Glycosyltransferase family 2 protein</fullName>
    </submittedName>
</protein>
<dbReference type="InterPro" id="IPR029044">
    <property type="entry name" value="Nucleotide-diphossugar_trans"/>
</dbReference>
<name>A0A3E2TLZ9_9FIRM</name>
<evidence type="ECO:0000313" key="2">
    <source>
        <dbReference type="EMBL" id="RGB77940.1"/>
    </source>
</evidence>
<dbReference type="OrthoDB" id="8773442at2"/>
<evidence type="ECO:0000259" key="1">
    <source>
        <dbReference type="Pfam" id="PF00535"/>
    </source>
</evidence>